<reference evidence="2" key="2">
    <citation type="journal article" date="2023" name="Science">
        <title>Genomic signatures of disease resistance in endangered staghorn corals.</title>
        <authorList>
            <person name="Vollmer S.V."/>
            <person name="Selwyn J.D."/>
            <person name="Despard B.A."/>
            <person name="Roesel C.L."/>
        </authorList>
    </citation>
    <scope>NUCLEOTIDE SEQUENCE</scope>
    <source>
        <strain evidence="2">K2</strain>
    </source>
</reference>
<keyword evidence="3" id="KW-1185">Reference proteome</keyword>
<dbReference type="AlphaFoldDB" id="A0AAD9USM8"/>
<dbReference type="EMBL" id="JARQWQ010000145">
    <property type="protein sequence ID" value="KAK2548476.1"/>
    <property type="molecule type" value="Genomic_DNA"/>
</dbReference>
<evidence type="ECO:0000256" key="1">
    <source>
        <dbReference type="SAM" id="MobiDB-lite"/>
    </source>
</evidence>
<gene>
    <name evidence="2" type="ORF">P5673_031256</name>
</gene>
<name>A0AAD9USM8_ACRCE</name>
<reference evidence="2" key="1">
    <citation type="journal article" date="2023" name="G3 (Bethesda)">
        <title>Whole genome assembly and annotation of the endangered Caribbean coral Acropora cervicornis.</title>
        <authorList>
            <person name="Selwyn J.D."/>
            <person name="Vollmer S.V."/>
        </authorList>
    </citation>
    <scope>NUCLEOTIDE SEQUENCE</scope>
    <source>
        <strain evidence="2">K2</strain>
    </source>
</reference>
<feature type="compositionally biased region" description="Basic and acidic residues" evidence="1">
    <location>
        <begin position="47"/>
        <end position="62"/>
    </location>
</feature>
<evidence type="ECO:0000313" key="3">
    <source>
        <dbReference type="Proteomes" id="UP001249851"/>
    </source>
</evidence>
<proteinExistence type="predicted"/>
<evidence type="ECO:0000313" key="2">
    <source>
        <dbReference type="EMBL" id="KAK2548476.1"/>
    </source>
</evidence>
<dbReference type="Proteomes" id="UP001249851">
    <property type="component" value="Unassembled WGS sequence"/>
</dbReference>
<accession>A0AAD9USM8</accession>
<organism evidence="2 3">
    <name type="scientific">Acropora cervicornis</name>
    <name type="common">Staghorn coral</name>
    <dbReference type="NCBI Taxonomy" id="6130"/>
    <lineage>
        <taxon>Eukaryota</taxon>
        <taxon>Metazoa</taxon>
        <taxon>Cnidaria</taxon>
        <taxon>Anthozoa</taxon>
        <taxon>Hexacorallia</taxon>
        <taxon>Scleractinia</taxon>
        <taxon>Astrocoeniina</taxon>
        <taxon>Acroporidae</taxon>
        <taxon>Acropora</taxon>
    </lineage>
</organism>
<sequence>MAQTSVKQNISFSIDGILSSNSRDENLQRGRKRFNQEEANSSLKVTKNVEETHKRGDNSPDTKILEKQSGCVCHFSYASIASVRHYEYSKSNNEIGFIIPGKGVEIKGKVLENGMRSEIFLKEQQLKVVTCNLKLQDVLKPVSAGVVTALISKLTSVRCKNPILHRIQLGRDTHWGTNSDYRLYNWGNRNIQLLKDPMREIEDSPTESDIEQF</sequence>
<feature type="region of interest" description="Disordered" evidence="1">
    <location>
        <begin position="24"/>
        <end position="62"/>
    </location>
</feature>
<comment type="caution">
    <text evidence="2">The sequence shown here is derived from an EMBL/GenBank/DDBJ whole genome shotgun (WGS) entry which is preliminary data.</text>
</comment>
<protein>
    <submittedName>
        <fullName evidence="2">Uncharacterized protein</fullName>
    </submittedName>
</protein>